<evidence type="ECO:0000313" key="1">
    <source>
        <dbReference type="EMBL" id="EGV93352.1"/>
    </source>
</evidence>
<proteinExistence type="predicted"/>
<dbReference type="InParanoid" id="G3GWG4"/>
<reference evidence="2" key="1">
    <citation type="journal article" date="2011" name="Nat. Biotechnol.">
        <title>The genomic sequence of the Chinese hamster ovary (CHO)-K1 cell line.</title>
        <authorList>
            <person name="Xu X."/>
            <person name="Nagarajan H."/>
            <person name="Lewis N.E."/>
            <person name="Pan S."/>
            <person name="Cai Z."/>
            <person name="Liu X."/>
            <person name="Chen W."/>
            <person name="Xie M."/>
            <person name="Wang W."/>
            <person name="Hammond S."/>
            <person name="Andersen M.R."/>
            <person name="Neff N."/>
            <person name="Passarelli B."/>
            <person name="Koh W."/>
            <person name="Fan H.C."/>
            <person name="Wang J."/>
            <person name="Gui Y."/>
            <person name="Lee K.H."/>
            <person name="Betenbaugh M.J."/>
            <person name="Quake S.R."/>
            <person name="Famili I."/>
            <person name="Palsson B.O."/>
            <person name="Wang J."/>
        </authorList>
    </citation>
    <scope>NUCLEOTIDE SEQUENCE [LARGE SCALE GENOMIC DNA]</scope>
    <source>
        <strain evidence="2">CHO K1 cell line</strain>
    </source>
</reference>
<gene>
    <name evidence="1" type="ORF">I79_002088</name>
</gene>
<organism evidence="1 2">
    <name type="scientific">Cricetulus griseus</name>
    <name type="common">Chinese hamster</name>
    <name type="synonym">Cricetulus barabensis griseus</name>
    <dbReference type="NCBI Taxonomy" id="10029"/>
    <lineage>
        <taxon>Eukaryota</taxon>
        <taxon>Metazoa</taxon>
        <taxon>Chordata</taxon>
        <taxon>Craniata</taxon>
        <taxon>Vertebrata</taxon>
        <taxon>Euteleostomi</taxon>
        <taxon>Mammalia</taxon>
        <taxon>Eutheria</taxon>
        <taxon>Euarchontoglires</taxon>
        <taxon>Glires</taxon>
        <taxon>Rodentia</taxon>
        <taxon>Myomorpha</taxon>
        <taxon>Muroidea</taxon>
        <taxon>Cricetidae</taxon>
        <taxon>Cricetinae</taxon>
        <taxon>Cricetulus</taxon>
    </lineage>
</organism>
<protein>
    <submittedName>
        <fullName evidence="1">Uncharacterized protein</fullName>
    </submittedName>
</protein>
<name>G3GWG4_CRIGR</name>
<sequence>MDVKKSPHVRIRTQFSTSPSRTDFQIVRFLFHGVIELITLSFAHGLCTISYPTDHDFGISTMDENVTHHNMQGV</sequence>
<dbReference type="Proteomes" id="UP000001075">
    <property type="component" value="Unassembled WGS sequence"/>
</dbReference>
<dbReference type="EMBL" id="JH000051">
    <property type="protein sequence ID" value="EGV93352.1"/>
    <property type="molecule type" value="Genomic_DNA"/>
</dbReference>
<accession>G3GWG4</accession>
<evidence type="ECO:0000313" key="2">
    <source>
        <dbReference type="Proteomes" id="UP000001075"/>
    </source>
</evidence>
<dbReference type="AlphaFoldDB" id="G3GWG4"/>